<accession>A0A2J8N9I7</accession>
<sequence>MMNFDQKAVKFLANFYINGGKHWTHGHLRQTQPEPTQPKASVLLLGPEPGMAWDETQPPKMKEIPAGLRLQTGTPQESLPTYTQTLRELLLEQRPLITADLEVPSPTRYQVPSPSVRESSPHPHYSIGCKHQGREGGGRRAWQTLWFQSESPFTQKADFDQEQKASLQAPGKRCPGPNTYNILPGSRLQSPRSPAFSMSRSPAFTSWLSTSFSFGSPNPWPSRLPRGGLLQLTLPFGAWRGHPGCAQTQAPRHRPLLHALEPAGHNLLGPATEWNHGLPRGFPRPPLGLGAPVWPSDPLGTPMHPSGWPTLLWAVDKAGPAWIPHLPISLLHR</sequence>
<dbReference type="Proteomes" id="UP000236370">
    <property type="component" value="Unassembled WGS sequence"/>
</dbReference>
<feature type="non-terminal residue" evidence="2">
    <location>
        <position position="333"/>
    </location>
</feature>
<evidence type="ECO:0000256" key="1">
    <source>
        <dbReference type="SAM" id="MobiDB-lite"/>
    </source>
</evidence>
<feature type="region of interest" description="Disordered" evidence="1">
    <location>
        <begin position="105"/>
        <end position="136"/>
    </location>
</feature>
<comment type="caution">
    <text evidence="2">The sequence shown here is derived from an EMBL/GenBank/DDBJ whole genome shotgun (WGS) entry which is preliminary data.</text>
</comment>
<name>A0A2J8N9I7_PANTR</name>
<protein>
    <submittedName>
        <fullName evidence="2">STPG3 isoform 6</fullName>
    </submittedName>
</protein>
<dbReference type="EMBL" id="NBAG03000232">
    <property type="protein sequence ID" value="PNI68430.1"/>
    <property type="molecule type" value="Genomic_DNA"/>
</dbReference>
<organism evidence="2 3">
    <name type="scientific">Pan troglodytes</name>
    <name type="common">Chimpanzee</name>
    <dbReference type="NCBI Taxonomy" id="9598"/>
    <lineage>
        <taxon>Eukaryota</taxon>
        <taxon>Metazoa</taxon>
        <taxon>Chordata</taxon>
        <taxon>Craniata</taxon>
        <taxon>Vertebrata</taxon>
        <taxon>Euteleostomi</taxon>
        <taxon>Mammalia</taxon>
        <taxon>Eutheria</taxon>
        <taxon>Euarchontoglires</taxon>
        <taxon>Primates</taxon>
        <taxon>Haplorrhini</taxon>
        <taxon>Catarrhini</taxon>
        <taxon>Hominidae</taxon>
        <taxon>Pan</taxon>
    </lineage>
</organism>
<evidence type="ECO:0000313" key="3">
    <source>
        <dbReference type="Proteomes" id="UP000236370"/>
    </source>
</evidence>
<dbReference type="AlphaFoldDB" id="A0A2J8N9I7"/>
<reference evidence="2 3" key="1">
    <citation type="submission" date="2017-12" db="EMBL/GenBank/DDBJ databases">
        <title>High-resolution comparative analysis of great ape genomes.</title>
        <authorList>
            <person name="Pollen A."/>
            <person name="Hastie A."/>
            <person name="Hormozdiari F."/>
            <person name="Dougherty M."/>
            <person name="Liu R."/>
            <person name="Chaisson M."/>
            <person name="Hoppe E."/>
            <person name="Hill C."/>
            <person name="Pang A."/>
            <person name="Hillier L."/>
            <person name="Baker C."/>
            <person name="Armstrong J."/>
            <person name="Shendure J."/>
            <person name="Paten B."/>
            <person name="Wilson R."/>
            <person name="Chao H."/>
            <person name="Schneider V."/>
            <person name="Ventura M."/>
            <person name="Kronenberg Z."/>
            <person name="Murali S."/>
            <person name="Gordon D."/>
            <person name="Cantsilieris S."/>
            <person name="Munson K."/>
            <person name="Nelson B."/>
            <person name="Raja A."/>
            <person name="Underwood J."/>
            <person name="Diekhans M."/>
            <person name="Fiddes I."/>
            <person name="Haussler D."/>
            <person name="Eichler E."/>
        </authorList>
    </citation>
    <scope>NUCLEOTIDE SEQUENCE [LARGE SCALE GENOMIC DNA]</scope>
    <source>
        <strain evidence="2">Yerkes chimp pedigree #C0471</strain>
    </source>
</reference>
<gene>
    <name evidence="2" type="ORF">CK820_G0011942</name>
</gene>
<feature type="compositionally biased region" description="Polar residues" evidence="1">
    <location>
        <begin position="107"/>
        <end position="118"/>
    </location>
</feature>
<evidence type="ECO:0000313" key="2">
    <source>
        <dbReference type="EMBL" id="PNI68430.1"/>
    </source>
</evidence>
<proteinExistence type="predicted"/>